<keyword evidence="2" id="KW-0677">Repeat</keyword>
<dbReference type="PROSITE" id="PS00028">
    <property type="entry name" value="ZINC_FINGER_C2H2_1"/>
    <property type="match status" value="2"/>
</dbReference>
<dbReference type="InterPro" id="IPR036236">
    <property type="entry name" value="Znf_C2H2_sf"/>
</dbReference>
<keyword evidence="3" id="KW-0863">Zinc-finger</keyword>
<organism evidence="8 9">
    <name type="scientific">Clonorchis sinensis</name>
    <name type="common">Chinese liver fluke</name>
    <dbReference type="NCBI Taxonomy" id="79923"/>
    <lineage>
        <taxon>Eukaryota</taxon>
        <taxon>Metazoa</taxon>
        <taxon>Spiralia</taxon>
        <taxon>Lophotrochozoa</taxon>
        <taxon>Platyhelminthes</taxon>
        <taxon>Trematoda</taxon>
        <taxon>Digenea</taxon>
        <taxon>Opisthorchiida</taxon>
        <taxon>Opisthorchiata</taxon>
        <taxon>Opisthorchiidae</taxon>
        <taxon>Clonorchis</taxon>
    </lineage>
</organism>
<reference evidence="8 9" key="1">
    <citation type="journal article" date="2018" name="Biotechnol. Adv.">
        <title>Improved genomic resources and new bioinformatic workflow for the carcinogenic parasite Clonorchis sinensis: Biotechnological implications.</title>
        <authorList>
            <person name="Wang D."/>
            <person name="Korhonen P.K."/>
            <person name="Gasser R.B."/>
            <person name="Young N.D."/>
        </authorList>
    </citation>
    <scope>NUCLEOTIDE SEQUENCE [LARGE SCALE GENOMIC DNA]</scope>
    <source>
        <strain evidence="8">Cs-k2</strain>
    </source>
</reference>
<dbReference type="GO" id="GO:0000978">
    <property type="term" value="F:RNA polymerase II cis-regulatory region sequence-specific DNA binding"/>
    <property type="evidence" value="ECO:0007669"/>
    <property type="project" value="TreeGrafter"/>
</dbReference>
<feature type="domain" description="C2H2-type" evidence="7">
    <location>
        <begin position="217"/>
        <end position="239"/>
    </location>
</feature>
<keyword evidence="6" id="KW-0804">Transcription</keyword>
<dbReference type="GO" id="GO:0008270">
    <property type="term" value="F:zinc ion binding"/>
    <property type="evidence" value="ECO:0007669"/>
    <property type="project" value="UniProtKB-KW"/>
</dbReference>
<evidence type="ECO:0000256" key="5">
    <source>
        <dbReference type="ARBA" id="ARBA00023015"/>
    </source>
</evidence>
<accession>A0A419PES4</accession>
<evidence type="ECO:0000256" key="2">
    <source>
        <dbReference type="ARBA" id="ARBA00022737"/>
    </source>
</evidence>
<dbReference type="Gene3D" id="3.30.160.60">
    <property type="entry name" value="Classic Zinc Finger"/>
    <property type="match status" value="2"/>
</dbReference>
<dbReference type="FunFam" id="3.30.160.60:FF:000032">
    <property type="entry name" value="Krueppel-like factor 4"/>
    <property type="match status" value="1"/>
</dbReference>
<evidence type="ECO:0000256" key="4">
    <source>
        <dbReference type="ARBA" id="ARBA00022833"/>
    </source>
</evidence>
<dbReference type="Proteomes" id="UP000286415">
    <property type="component" value="Unassembled WGS sequence"/>
</dbReference>
<dbReference type="OrthoDB" id="4748970at2759"/>
<comment type="caution">
    <text evidence="8">The sequence shown here is derived from an EMBL/GenBank/DDBJ whole genome shotgun (WGS) entry which is preliminary data.</text>
</comment>
<dbReference type="STRING" id="79923.A0A419PES4"/>
<dbReference type="SMART" id="SM00355">
    <property type="entry name" value="ZnF_C2H2"/>
    <property type="match status" value="3"/>
</dbReference>
<keyword evidence="9" id="KW-1185">Reference proteome</keyword>
<keyword evidence="4" id="KW-0862">Zinc</keyword>
<gene>
    <name evidence="8" type="ORF">CSKR_110482</name>
</gene>
<dbReference type="SUPFAM" id="SSF57667">
    <property type="entry name" value="beta-beta-alpha zinc fingers"/>
    <property type="match status" value="2"/>
</dbReference>
<name>A0A419PES4_CLOSI</name>
<feature type="domain" description="C2H2-type" evidence="7">
    <location>
        <begin position="140"/>
        <end position="169"/>
    </location>
</feature>
<dbReference type="InParanoid" id="A0A419PES4"/>
<keyword evidence="1" id="KW-0479">Metal-binding</keyword>
<reference evidence="8 9" key="2">
    <citation type="journal article" date="2021" name="Genomics">
        <title>High-quality reference genome for Clonorchis sinensis.</title>
        <authorList>
            <person name="Young N.D."/>
            <person name="Stroehlein A.J."/>
            <person name="Kinkar L."/>
            <person name="Wang T."/>
            <person name="Sohn W.M."/>
            <person name="Chang B.C.H."/>
            <person name="Kaur P."/>
            <person name="Weisz D."/>
            <person name="Dudchenko O."/>
            <person name="Aiden E.L."/>
            <person name="Korhonen P.K."/>
            <person name="Gasser R.B."/>
        </authorList>
    </citation>
    <scope>NUCLEOTIDE SEQUENCE [LARGE SCALE GENOMIC DNA]</scope>
    <source>
        <strain evidence="8">Cs-k2</strain>
    </source>
</reference>
<dbReference type="GO" id="GO:0000981">
    <property type="term" value="F:DNA-binding transcription factor activity, RNA polymerase II-specific"/>
    <property type="evidence" value="ECO:0007669"/>
    <property type="project" value="TreeGrafter"/>
</dbReference>
<keyword evidence="5" id="KW-0805">Transcription regulation</keyword>
<evidence type="ECO:0000313" key="9">
    <source>
        <dbReference type="Proteomes" id="UP000286415"/>
    </source>
</evidence>
<dbReference type="PANTHER" id="PTHR23235:SF175">
    <property type="entry name" value="C2H2-TYPE DOMAIN-CONTAINING PROTEIN"/>
    <property type="match status" value="1"/>
</dbReference>
<dbReference type="PROSITE" id="PS50157">
    <property type="entry name" value="ZINC_FINGER_C2H2_2"/>
    <property type="match status" value="2"/>
</dbReference>
<dbReference type="PANTHER" id="PTHR23235">
    <property type="entry name" value="KRUEPPEL-LIKE TRANSCRIPTION FACTOR"/>
    <property type="match status" value="1"/>
</dbReference>
<sequence>MQPEHHRISEAVVAPSNASELNRAPLHELSNWWHQHHFNWDPTQFFTGFQLFNMPNPNGTEQNSLPGSPIYPPHSPYSMQSQTSISPCICACTQSHFGCYSPLQSPTPARSPLELRSVGKYQLSIEPPVQSSQRVGQRSHICTFPGCGKTYTRSSYLKAHIRKHTGERPHICTFPLSPRSGRQIPMDEMADRICGQRFGRSDELTRHRSKYHAQSLFQCPICAKWFYRADHCATHRRRH</sequence>
<proteinExistence type="predicted"/>
<evidence type="ECO:0000256" key="1">
    <source>
        <dbReference type="ARBA" id="ARBA00022723"/>
    </source>
</evidence>
<evidence type="ECO:0000256" key="6">
    <source>
        <dbReference type="ARBA" id="ARBA00023163"/>
    </source>
</evidence>
<dbReference type="Pfam" id="PF00096">
    <property type="entry name" value="zf-C2H2"/>
    <property type="match status" value="1"/>
</dbReference>
<protein>
    <submittedName>
        <fullName evidence="8">Krueppel-like factor 4</fullName>
    </submittedName>
</protein>
<dbReference type="AlphaFoldDB" id="A0A419PES4"/>
<evidence type="ECO:0000259" key="7">
    <source>
        <dbReference type="PROSITE" id="PS50157"/>
    </source>
</evidence>
<dbReference type="EMBL" id="NIRI02000010">
    <property type="protein sequence ID" value="KAG5454118.1"/>
    <property type="molecule type" value="Genomic_DNA"/>
</dbReference>
<evidence type="ECO:0000256" key="3">
    <source>
        <dbReference type="ARBA" id="ARBA00022771"/>
    </source>
</evidence>
<dbReference type="InterPro" id="IPR013087">
    <property type="entry name" value="Znf_C2H2_type"/>
</dbReference>
<evidence type="ECO:0000313" key="8">
    <source>
        <dbReference type="EMBL" id="KAG5454118.1"/>
    </source>
</evidence>